<dbReference type="InterPro" id="IPR000014">
    <property type="entry name" value="PAS"/>
</dbReference>
<dbReference type="CDD" id="cd00130">
    <property type="entry name" value="PAS"/>
    <property type="match status" value="1"/>
</dbReference>
<dbReference type="NCBIfam" id="TIGR00229">
    <property type="entry name" value="sensory_box"/>
    <property type="match status" value="1"/>
</dbReference>
<dbReference type="KEGG" id="tpla:ElP_64770"/>
<dbReference type="SUPFAM" id="SSF55785">
    <property type="entry name" value="PYP-like sensor domain (PAS domain)"/>
    <property type="match status" value="1"/>
</dbReference>
<dbReference type="InterPro" id="IPR001789">
    <property type="entry name" value="Sig_transdc_resp-reg_receiver"/>
</dbReference>
<dbReference type="PROSITE" id="PS50110">
    <property type="entry name" value="RESPONSE_REGULATORY"/>
    <property type="match status" value="1"/>
</dbReference>
<keyword evidence="1" id="KW-0597">Phosphoprotein</keyword>
<keyword evidence="7" id="KW-1185">Reference proteome</keyword>
<evidence type="ECO:0000256" key="1">
    <source>
        <dbReference type="PROSITE-ProRule" id="PRU00169"/>
    </source>
</evidence>
<dbReference type="Proteomes" id="UP000317835">
    <property type="component" value="Chromosome"/>
</dbReference>
<dbReference type="EMBL" id="CP036426">
    <property type="protein sequence ID" value="QDV38522.1"/>
    <property type="molecule type" value="Genomic_DNA"/>
</dbReference>
<dbReference type="SMART" id="SM00091">
    <property type="entry name" value="PAS"/>
    <property type="match status" value="1"/>
</dbReference>
<evidence type="ECO:0000256" key="3">
    <source>
        <dbReference type="SAM" id="MobiDB-lite"/>
    </source>
</evidence>
<feature type="domain" description="PAS" evidence="5">
    <location>
        <begin position="133"/>
        <end position="190"/>
    </location>
</feature>
<name>A0A518HCD2_9BACT</name>
<dbReference type="InterPro" id="IPR013656">
    <property type="entry name" value="PAS_4"/>
</dbReference>
<dbReference type="GO" id="GO:0000160">
    <property type="term" value="P:phosphorelay signal transduction system"/>
    <property type="evidence" value="ECO:0007669"/>
    <property type="project" value="InterPro"/>
</dbReference>
<dbReference type="InterPro" id="IPR035965">
    <property type="entry name" value="PAS-like_dom_sf"/>
</dbReference>
<dbReference type="PROSITE" id="PS50112">
    <property type="entry name" value="PAS"/>
    <property type="match status" value="1"/>
</dbReference>
<feature type="compositionally biased region" description="Pro residues" evidence="3">
    <location>
        <begin position="406"/>
        <end position="417"/>
    </location>
</feature>
<gene>
    <name evidence="6" type="ORF">ElP_64770</name>
</gene>
<evidence type="ECO:0000259" key="4">
    <source>
        <dbReference type="PROSITE" id="PS50110"/>
    </source>
</evidence>
<evidence type="ECO:0000256" key="2">
    <source>
        <dbReference type="SAM" id="Coils"/>
    </source>
</evidence>
<feature type="domain" description="Response regulatory" evidence="4">
    <location>
        <begin position="7"/>
        <end position="121"/>
    </location>
</feature>
<dbReference type="OrthoDB" id="2081318at2"/>
<sequence>MTGDLRTILNVHGDGETRAAVSNLLRAEGMRPRDLASADEVLAVLRRPGAEGAGLALVDASLDEAEPLCRALKGGPGHWLPLLLTRSADADPPPSLSALADDVLQRPPDPGPWMAAVRAWLRVGARLSESRAEAGRWREMLEAMEEGLAMVGPDGAIRWCNPALAELLGAEPRDLVGHRLADRASHLIPPGRPWPLDRTLRGGGRLRDEWELGRRWLRSTSAPLRDDRGAIGGAVASLEDVSAEVHLRQRVARVEGEAAAREQQIEQLERDARLYQALAGIDGRPGDRARHRPSMSQALPGFFCDAVEQYGRVLDLRLRRRGYLVEDEPDGSAELTTLAERLADAGAGPRDVVELHALALRQRSSGAQSAKARAFAEEAKVAVLELMGRLAEHYRAGRGAAARPVTAPPGPSPGPSE</sequence>
<dbReference type="InterPro" id="IPR011006">
    <property type="entry name" value="CheY-like_superfamily"/>
</dbReference>
<evidence type="ECO:0000313" key="7">
    <source>
        <dbReference type="Proteomes" id="UP000317835"/>
    </source>
</evidence>
<dbReference type="Pfam" id="PF08448">
    <property type="entry name" value="PAS_4"/>
    <property type="match status" value="1"/>
</dbReference>
<dbReference type="RefSeq" id="WP_145277082.1">
    <property type="nucleotide sequence ID" value="NZ_CP036426.1"/>
</dbReference>
<keyword evidence="2" id="KW-0175">Coiled coil</keyword>
<reference evidence="6 7" key="1">
    <citation type="submission" date="2019-02" db="EMBL/GenBank/DDBJ databases">
        <title>Deep-cultivation of Planctomycetes and their phenomic and genomic characterization uncovers novel biology.</title>
        <authorList>
            <person name="Wiegand S."/>
            <person name="Jogler M."/>
            <person name="Boedeker C."/>
            <person name="Pinto D."/>
            <person name="Vollmers J."/>
            <person name="Rivas-Marin E."/>
            <person name="Kohn T."/>
            <person name="Peeters S.H."/>
            <person name="Heuer A."/>
            <person name="Rast P."/>
            <person name="Oberbeckmann S."/>
            <person name="Bunk B."/>
            <person name="Jeske O."/>
            <person name="Meyerdierks A."/>
            <person name="Storesund J.E."/>
            <person name="Kallscheuer N."/>
            <person name="Luecker S."/>
            <person name="Lage O.M."/>
            <person name="Pohl T."/>
            <person name="Merkel B.J."/>
            <person name="Hornburger P."/>
            <person name="Mueller R.-W."/>
            <person name="Bruemmer F."/>
            <person name="Labrenz M."/>
            <person name="Spormann A.M."/>
            <person name="Op den Camp H."/>
            <person name="Overmann J."/>
            <person name="Amann R."/>
            <person name="Jetten M.S.M."/>
            <person name="Mascher T."/>
            <person name="Medema M.H."/>
            <person name="Devos D.P."/>
            <person name="Kaster A.-K."/>
            <person name="Ovreas L."/>
            <person name="Rohde M."/>
            <person name="Galperin M.Y."/>
            <person name="Jogler C."/>
        </authorList>
    </citation>
    <scope>NUCLEOTIDE SEQUENCE [LARGE SCALE GENOMIC DNA]</scope>
    <source>
        <strain evidence="6 7">ElP</strain>
    </source>
</reference>
<feature type="region of interest" description="Disordered" evidence="3">
    <location>
        <begin position="397"/>
        <end position="417"/>
    </location>
</feature>
<feature type="coiled-coil region" evidence="2">
    <location>
        <begin position="251"/>
        <end position="278"/>
    </location>
</feature>
<accession>A0A518HCD2</accession>
<proteinExistence type="predicted"/>
<evidence type="ECO:0000313" key="6">
    <source>
        <dbReference type="EMBL" id="QDV38522.1"/>
    </source>
</evidence>
<dbReference type="SUPFAM" id="SSF52172">
    <property type="entry name" value="CheY-like"/>
    <property type="match status" value="1"/>
</dbReference>
<dbReference type="Gene3D" id="3.30.450.20">
    <property type="entry name" value="PAS domain"/>
    <property type="match status" value="1"/>
</dbReference>
<protein>
    <submittedName>
        <fullName evidence="6">PAS fold protein</fullName>
    </submittedName>
</protein>
<dbReference type="AlphaFoldDB" id="A0A518HCD2"/>
<evidence type="ECO:0000259" key="5">
    <source>
        <dbReference type="PROSITE" id="PS50112"/>
    </source>
</evidence>
<organism evidence="6 7">
    <name type="scientific">Tautonia plasticadhaerens</name>
    <dbReference type="NCBI Taxonomy" id="2527974"/>
    <lineage>
        <taxon>Bacteria</taxon>
        <taxon>Pseudomonadati</taxon>
        <taxon>Planctomycetota</taxon>
        <taxon>Planctomycetia</taxon>
        <taxon>Isosphaerales</taxon>
        <taxon>Isosphaeraceae</taxon>
        <taxon>Tautonia</taxon>
    </lineage>
</organism>
<feature type="modified residue" description="4-aspartylphosphate" evidence="1">
    <location>
        <position position="59"/>
    </location>
</feature>